<gene>
    <name evidence="3" type="ORF">SORBI_3004G006800</name>
</gene>
<dbReference type="eggNOG" id="ENOG502QU9R">
    <property type="taxonomic scope" value="Eukaryota"/>
</dbReference>
<dbReference type="Gramene" id="OQU84173">
    <property type="protein sequence ID" value="OQU84173"/>
    <property type="gene ID" value="SORBI_3004G006800"/>
</dbReference>
<protein>
    <submittedName>
        <fullName evidence="3">Uncharacterized protein</fullName>
    </submittedName>
</protein>
<evidence type="ECO:0000313" key="3">
    <source>
        <dbReference type="EMBL" id="OQU84173.1"/>
    </source>
</evidence>
<evidence type="ECO:0000256" key="2">
    <source>
        <dbReference type="SAM" id="Phobius"/>
    </source>
</evidence>
<dbReference type="EMBL" id="CM000763">
    <property type="protein sequence ID" value="OQU84173.1"/>
    <property type="molecule type" value="Genomic_DNA"/>
</dbReference>
<dbReference type="Proteomes" id="UP000000768">
    <property type="component" value="Chromosome 4"/>
</dbReference>
<dbReference type="OMA" id="WSDEIKV"/>
<organism evidence="3 4">
    <name type="scientific">Sorghum bicolor</name>
    <name type="common">Sorghum</name>
    <name type="synonym">Sorghum vulgare</name>
    <dbReference type="NCBI Taxonomy" id="4558"/>
    <lineage>
        <taxon>Eukaryota</taxon>
        <taxon>Viridiplantae</taxon>
        <taxon>Streptophyta</taxon>
        <taxon>Embryophyta</taxon>
        <taxon>Tracheophyta</taxon>
        <taxon>Spermatophyta</taxon>
        <taxon>Magnoliopsida</taxon>
        <taxon>Liliopsida</taxon>
        <taxon>Poales</taxon>
        <taxon>Poaceae</taxon>
        <taxon>PACMAD clade</taxon>
        <taxon>Panicoideae</taxon>
        <taxon>Andropogonodae</taxon>
        <taxon>Andropogoneae</taxon>
        <taxon>Sorghinae</taxon>
        <taxon>Sorghum</taxon>
    </lineage>
</organism>
<dbReference type="FunCoup" id="A0A1Z5RKA9">
    <property type="interactions" value="1660"/>
</dbReference>
<dbReference type="PANTHER" id="PTHR35694">
    <property type="entry name" value="DENEDDYLASE"/>
    <property type="match status" value="1"/>
</dbReference>
<keyword evidence="2" id="KW-0812">Transmembrane</keyword>
<dbReference type="PANTHER" id="PTHR35694:SF1">
    <property type="entry name" value="DENEDDYLASE"/>
    <property type="match status" value="1"/>
</dbReference>
<keyword evidence="2" id="KW-0472">Membrane</keyword>
<dbReference type="InParanoid" id="A0A1Z5RKA9"/>
<proteinExistence type="predicted"/>
<reference evidence="3 4" key="1">
    <citation type="journal article" date="2009" name="Nature">
        <title>The Sorghum bicolor genome and the diversification of grasses.</title>
        <authorList>
            <person name="Paterson A.H."/>
            <person name="Bowers J.E."/>
            <person name="Bruggmann R."/>
            <person name="Dubchak I."/>
            <person name="Grimwood J."/>
            <person name="Gundlach H."/>
            <person name="Haberer G."/>
            <person name="Hellsten U."/>
            <person name="Mitros T."/>
            <person name="Poliakov A."/>
            <person name="Schmutz J."/>
            <person name="Spannagl M."/>
            <person name="Tang H."/>
            <person name="Wang X."/>
            <person name="Wicker T."/>
            <person name="Bharti A.K."/>
            <person name="Chapman J."/>
            <person name="Feltus F.A."/>
            <person name="Gowik U."/>
            <person name="Grigoriev I.V."/>
            <person name="Lyons E."/>
            <person name="Maher C.A."/>
            <person name="Martis M."/>
            <person name="Narechania A."/>
            <person name="Otillar R.P."/>
            <person name="Penning B.W."/>
            <person name="Salamov A.A."/>
            <person name="Wang Y."/>
            <person name="Zhang L."/>
            <person name="Carpita N.C."/>
            <person name="Freeling M."/>
            <person name="Gingle A.R."/>
            <person name="Hash C.T."/>
            <person name="Keller B."/>
            <person name="Klein P."/>
            <person name="Kresovich S."/>
            <person name="McCann M.C."/>
            <person name="Ming R."/>
            <person name="Peterson D.G."/>
            <person name="Mehboob-ur-Rahman"/>
            <person name="Ware D."/>
            <person name="Westhoff P."/>
            <person name="Mayer K.F."/>
            <person name="Messing J."/>
            <person name="Rokhsar D.S."/>
        </authorList>
    </citation>
    <scope>NUCLEOTIDE SEQUENCE [LARGE SCALE GENOMIC DNA]</scope>
    <source>
        <strain evidence="4">cv. BTx623</strain>
    </source>
</reference>
<keyword evidence="2" id="KW-1133">Transmembrane helix</keyword>
<name>A0A1Z5RKA9_SORBI</name>
<sequence>MPSPSLLLRALPLCPSPSNSHSPRRFAPSPLTTSSPADRLRPLRLTPAASRHTPRTSVRAVVDGGDLIPIARCYEGRLARLELAGAARREQAVAAAAAADGGARAEAYLAAGSDAMVVEAFLPGSHGGGTTASSTRVILQAREVKDKASKIEKQFGYDFFFANESDSESMLAMAFKQVVIQRLSNFRLEVFSPGSVRHFQDFGKPQKGSLDCSISSSNGKLLSSLAEAIFYCVIEDARKNHLGGVGSLFQKRQLDYSMDSSVCIHRISEAEVVKNAKRCLETISLIKSSHKVHETKNGWWPPPHYETLVKIGGPELVLWANEYIPTYKLQINANALENSNHEGLFELESNRWEVLLSHSQLVELGNILDMYFEDQFTLPGKTFHPHWNSDPSKIKKNNGYLNNLFTFLAGSCIFLFVTGFARLCWPRSFRDKMLFNEISNVSSSQNYCSDIKSLDNSEIQAYCTSLVKKMKDSYGCPGEVMVDAHIGAWVGELPNCFKEINSEDTAASGYFQHPDTLSQENQSQSVPINIKMSNLDQNDRTQETLQNIASFQVVISVEGKVVGFQPTNRPAVNHWATNPLATLLYQGRSLSPGILEPRLKISRPAKVAPIELLMSVNEDSFFALARPVQDPW</sequence>
<evidence type="ECO:0000313" key="4">
    <source>
        <dbReference type="Proteomes" id="UP000000768"/>
    </source>
</evidence>
<dbReference type="OrthoDB" id="1894747at2759"/>
<accession>A0A1Z5RKA9</accession>
<keyword evidence="4" id="KW-1185">Reference proteome</keyword>
<evidence type="ECO:0000256" key="1">
    <source>
        <dbReference type="SAM" id="MobiDB-lite"/>
    </source>
</evidence>
<dbReference type="STRING" id="4558.A0A1Z5RKA9"/>
<dbReference type="AlphaFoldDB" id="A0A1Z5RKA9"/>
<feature type="transmembrane region" description="Helical" evidence="2">
    <location>
        <begin position="404"/>
        <end position="425"/>
    </location>
</feature>
<reference evidence="4" key="2">
    <citation type="journal article" date="2018" name="Plant J.">
        <title>The Sorghum bicolor reference genome: improved assembly, gene annotations, a transcriptome atlas, and signatures of genome organization.</title>
        <authorList>
            <person name="McCormick R.F."/>
            <person name="Truong S.K."/>
            <person name="Sreedasyam A."/>
            <person name="Jenkins J."/>
            <person name="Shu S."/>
            <person name="Sims D."/>
            <person name="Kennedy M."/>
            <person name="Amirebrahimi M."/>
            <person name="Weers B.D."/>
            <person name="McKinley B."/>
            <person name="Mattison A."/>
            <person name="Morishige D.T."/>
            <person name="Grimwood J."/>
            <person name="Schmutz J."/>
            <person name="Mullet J.E."/>
        </authorList>
    </citation>
    <scope>NUCLEOTIDE SEQUENCE [LARGE SCALE GENOMIC DNA]</scope>
    <source>
        <strain evidence="4">cv. BTx623</strain>
    </source>
</reference>
<feature type="region of interest" description="Disordered" evidence="1">
    <location>
        <begin position="12"/>
        <end position="53"/>
    </location>
</feature>